<evidence type="ECO:0000313" key="2">
    <source>
        <dbReference type="Proteomes" id="UP000316270"/>
    </source>
</evidence>
<dbReference type="AlphaFoldDB" id="A0A517L394"/>
<reference evidence="1 2" key="1">
    <citation type="submission" date="2019-07" db="EMBL/GenBank/DDBJ databases">
        <title>Finished genome of Venturia effusa.</title>
        <authorList>
            <person name="Young C.A."/>
            <person name="Cox M.P."/>
            <person name="Ganley A.R.D."/>
            <person name="David W.J."/>
        </authorList>
    </citation>
    <scope>NUCLEOTIDE SEQUENCE [LARGE SCALE GENOMIC DNA]</scope>
    <source>
        <strain evidence="2">albino</strain>
    </source>
</reference>
<dbReference type="EMBL" id="CP042188">
    <property type="protein sequence ID" value="QDS70093.1"/>
    <property type="molecule type" value="Genomic_DNA"/>
</dbReference>
<dbReference type="PANTHER" id="PTHR42085">
    <property type="entry name" value="F-BOX DOMAIN-CONTAINING PROTEIN"/>
    <property type="match status" value="1"/>
</dbReference>
<keyword evidence="2" id="KW-1185">Reference proteome</keyword>
<accession>A0A517L394</accession>
<dbReference type="PANTHER" id="PTHR42085:SF2">
    <property type="entry name" value="F-BOX DOMAIN-CONTAINING PROTEIN"/>
    <property type="match status" value="1"/>
</dbReference>
<gene>
    <name evidence="1" type="ORF">FKW77_005010</name>
</gene>
<protein>
    <recommendedName>
        <fullName evidence="3">F-box domain-containing protein</fullName>
    </recommendedName>
</protein>
<proteinExistence type="predicted"/>
<evidence type="ECO:0008006" key="3">
    <source>
        <dbReference type="Google" id="ProtNLM"/>
    </source>
</evidence>
<evidence type="ECO:0000313" key="1">
    <source>
        <dbReference type="EMBL" id="QDS70093.1"/>
    </source>
</evidence>
<name>A0A517L394_9PEZI</name>
<dbReference type="OrthoDB" id="4757095at2759"/>
<organism evidence="1 2">
    <name type="scientific">Venturia effusa</name>
    <dbReference type="NCBI Taxonomy" id="50376"/>
    <lineage>
        <taxon>Eukaryota</taxon>
        <taxon>Fungi</taxon>
        <taxon>Dikarya</taxon>
        <taxon>Ascomycota</taxon>
        <taxon>Pezizomycotina</taxon>
        <taxon>Dothideomycetes</taxon>
        <taxon>Pleosporomycetidae</taxon>
        <taxon>Venturiales</taxon>
        <taxon>Venturiaceae</taxon>
        <taxon>Venturia</taxon>
    </lineage>
</organism>
<sequence>MAKHNPFAKSKRVFTGTTGMEANHLPEALPPKKSLLTNLLAKAKRNKTTLTAPLPCFSTPISSSPKPPLFFTLPPELRQQIYTYVFANNGLSDLRQHLIHGRFCLDRRSYTVSLGLRILLVSKRFYADAVPIAYAQSVFYTSFRATEVDGTTSVFPCWSPEVRRHVKHLAIWSDPFSWRRTLGAIESAGMRLRCLTLCDSNINNYMRDEGVNICVAEWLLDIAKWTATLRELHFFLTKINAVFKGAGDLRSAVQQVITADLATGEEMDGDDDERARDTNTFDPETHAITISIISKESRKREVALTIATTTEAEEAGLLKDRGAWDHGDSKGCFKFQNWRKGDGFAGTGAEWTDAYLRWSISLFDSREGAGEGGGRFLSRLVSRPLN</sequence>
<dbReference type="Proteomes" id="UP000316270">
    <property type="component" value="Chromosome 4"/>
</dbReference>
<dbReference type="InterPro" id="IPR038883">
    <property type="entry name" value="AN11006-like"/>
</dbReference>